<evidence type="ECO:0000259" key="1">
    <source>
        <dbReference type="Pfam" id="PF13338"/>
    </source>
</evidence>
<reference evidence="3" key="1">
    <citation type="submission" date="2016-10" db="EMBL/GenBank/DDBJ databases">
        <authorList>
            <person name="Varghese N."/>
            <person name="Submissions S."/>
        </authorList>
    </citation>
    <scope>NUCLEOTIDE SEQUENCE [LARGE SCALE GENOMIC DNA]</scope>
    <source>
        <strain evidence="3">DSM 45722</strain>
    </source>
</reference>
<dbReference type="AlphaFoldDB" id="A0A1G4XCG5"/>
<dbReference type="Proteomes" id="UP000198981">
    <property type="component" value="Unassembled WGS sequence"/>
</dbReference>
<proteinExistence type="predicted"/>
<organism evidence="2 3">
    <name type="scientific">Klenkia marina</name>
    <dbReference type="NCBI Taxonomy" id="1960309"/>
    <lineage>
        <taxon>Bacteria</taxon>
        <taxon>Bacillati</taxon>
        <taxon>Actinomycetota</taxon>
        <taxon>Actinomycetes</taxon>
        <taxon>Geodermatophilales</taxon>
        <taxon>Geodermatophilaceae</taxon>
        <taxon>Klenkia</taxon>
    </lineage>
</organism>
<gene>
    <name evidence="2" type="ORF">SAMN03159343_0523</name>
</gene>
<dbReference type="STRING" id="1960309.SAMN03159343_0523"/>
<feature type="domain" description="AbiEi antitoxin N-terminal" evidence="1">
    <location>
        <begin position="14"/>
        <end position="56"/>
    </location>
</feature>
<dbReference type="InterPro" id="IPR025159">
    <property type="entry name" value="AbiEi_N"/>
</dbReference>
<keyword evidence="3" id="KW-1185">Reference proteome</keyword>
<protein>
    <submittedName>
        <fullName evidence="2">Transcriptional regulator, AbiEi antitoxin, Type IV TA system</fullName>
    </submittedName>
</protein>
<accession>A0A1G4XCG5</accession>
<evidence type="ECO:0000313" key="2">
    <source>
        <dbReference type="EMBL" id="SCX38862.1"/>
    </source>
</evidence>
<dbReference type="Pfam" id="PF13338">
    <property type="entry name" value="AbiEi_4"/>
    <property type="match status" value="1"/>
</dbReference>
<sequence length="188" mass="21340">MVKMTARQELWNVAVEQYGYVTKRDADELDLDRHTVEKLAGRGLLERVAHGVYRFPELPVTEYDTHMLAVLWTGRPDACLSHDTALAGYDVCDINPDRIHLTLPKRERIRRNGGDRYVVHYQDLAPDQLGWWHRIPTVTLPTAIDQGIASGIPTYLLRQALRTGRDRGLLTAAQAATLTDDLERRDVG</sequence>
<evidence type="ECO:0000313" key="3">
    <source>
        <dbReference type="Proteomes" id="UP000198981"/>
    </source>
</evidence>
<dbReference type="EMBL" id="FMUH01000001">
    <property type="protein sequence ID" value="SCX38862.1"/>
    <property type="molecule type" value="Genomic_DNA"/>
</dbReference>
<name>A0A1G4XCG5_9ACTN</name>